<evidence type="ECO:0000256" key="1">
    <source>
        <dbReference type="ARBA" id="ARBA00009673"/>
    </source>
</evidence>
<dbReference type="GO" id="GO:0000049">
    <property type="term" value="F:tRNA binding"/>
    <property type="evidence" value="ECO:0007669"/>
    <property type="project" value="UniProtKB-KW"/>
</dbReference>
<evidence type="ECO:0000256" key="4">
    <source>
        <dbReference type="ARBA" id="ARBA00047676"/>
    </source>
</evidence>
<dbReference type="OrthoDB" id="275783at2759"/>
<dbReference type="Pfam" id="PF02580">
    <property type="entry name" value="Tyr_Deacylase"/>
    <property type="match status" value="1"/>
</dbReference>
<dbReference type="PANTHER" id="PTHR10472:SF5">
    <property type="entry name" value="D-AMINOACYL-TRNA DEACYLASE 1"/>
    <property type="match status" value="1"/>
</dbReference>
<comment type="subcellular location">
    <subcellularLocation>
        <location evidence="6">Cytoplasm</location>
    </subcellularLocation>
</comment>
<evidence type="ECO:0000313" key="7">
    <source>
        <dbReference type="EMBL" id="QSL65886.1"/>
    </source>
</evidence>
<dbReference type="PANTHER" id="PTHR10472">
    <property type="entry name" value="D-TYROSYL-TRNA TYR DEACYLASE"/>
    <property type="match status" value="1"/>
</dbReference>
<keyword evidence="8" id="KW-1185">Reference proteome</keyword>
<organism evidence="7 8">
    <name type="scientific">Pneumocystis wakefieldiae</name>
    <dbReference type="NCBI Taxonomy" id="38082"/>
    <lineage>
        <taxon>Eukaryota</taxon>
        <taxon>Fungi</taxon>
        <taxon>Dikarya</taxon>
        <taxon>Ascomycota</taxon>
        <taxon>Taphrinomycotina</taxon>
        <taxon>Pneumocystomycetes</taxon>
        <taxon>Pneumocystaceae</taxon>
        <taxon>Pneumocystis</taxon>
    </lineage>
</organism>
<evidence type="ECO:0000256" key="3">
    <source>
        <dbReference type="ARBA" id="ARBA00020007"/>
    </source>
</evidence>
<dbReference type="Proteomes" id="UP000663699">
    <property type="component" value="Chromosome 8"/>
</dbReference>
<comment type="similarity">
    <text evidence="1 6">Belongs to the DTD family.</text>
</comment>
<dbReference type="SUPFAM" id="SSF69500">
    <property type="entry name" value="DTD-like"/>
    <property type="match status" value="1"/>
</dbReference>
<keyword evidence="6" id="KW-0694">RNA-binding</keyword>
<dbReference type="EC" id="3.1.1.96" evidence="2 6"/>
<dbReference type="AlphaFoldDB" id="A0A899FZD8"/>
<evidence type="ECO:0000256" key="2">
    <source>
        <dbReference type="ARBA" id="ARBA00013056"/>
    </source>
</evidence>
<evidence type="ECO:0000256" key="5">
    <source>
        <dbReference type="ARBA" id="ARBA00048018"/>
    </source>
</evidence>
<sequence>MRAVIQKVTSANVTVNNQKISSISQGLVVLIGISKDDTTIDAENLVKTIVKLKIFDGLKDGGQKRWCQNIKDIQGEILCVSQFTLQAKLKKSKPDFHTAAKGPEAKILYTEILEGLRKILGEDKIKDGVFGAMMSVHLVNDGPVTINYDTRL</sequence>
<proteinExistence type="inferred from homology"/>
<protein>
    <recommendedName>
        <fullName evidence="3 6">D-aminoacyl-tRNA deacylase</fullName>
        <ecNumber evidence="2 6">3.1.1.96</ecNumber>
    </recommendedName>
</protein>
<reference evidence="7" key="1">
    <citation type="submission" date="2020-06" db="EMBL/GenBank/DDBJ databases">
        <title>Genomes of multiple members of Pneumocystis genus reveal paths to human pathogen Pneumocystis jirovecii.</title>
        <authorList>
            <person name="Cisse O.H."/>
            <person name="Ma L."/>
            <person name="Dekker J."/>
            <person name="Khil P."/>
            <person name="Jo J."/>
            <person name="Brenchley J."/>
            <person name="Blair R."/>
            <person name="Pahar B."/>
            <person name="Chabe M."/>
            <person name="Van Rompay K.A."/>
            <person name="Keesler R."/>
            <person name="Sukura A."/>
            <person name="Hirsch V."/>
            <person name="Kutty G."/>
            <person name="Liu Y."/>
            <person name="Peng L."/>
            <person name="Chen J."/>
            <person name="Song J."/>
            <person name="Weissenbacher-Lang C."/>
            <person name="Xu J."/>
            <person name="Upham N.S."/>
            <person name="Stajich J.E."/>
            <person name="Cuomo C.A."/>
            <person name="Cushion M.T."/>
            <person name="Kovacs J.A."/>
        </authorList>
    </citation>
    <scope>NUCLEOTIDE SEQUENCE</scope>
    <source>
        <strain evidence="7">2A</strain>
    </source>
</reference>
<keyword evidence="6" id="KW-0963">Cytoplasm</keyword>
<dbReference type="FunFam" id="3.50.80.10:FF:000001">
    <property type="entry name" value="D-aminoacyl-tRNA deacylase"/>
    <property type="match status" value="1"/>
</dbReference>
<name>A0A899FZD8_9ASCO</name>
<dbReference type="InterPro" id="IPR003732">
    <property type="entry name" value="Daa-tRNA_deacyls_DTD"/>
</dbReference>
<dbReference type="InterPro" id="IPR023509">
    <property type="entry name" value="DTD-like_sf"/>
</dbReference>
<dbReference type="GO" id="GO:0005737">
    <property type="term" value="C:cytoplasm"/>
    <property type="evidence" value="ECO:0007669"/>
    <property type="project" value="UniProtKB-SubCell"/>
</dbReference>
<evidence type="ECO:0000256" key="6">
    <source>
        <dbReference type="RuleBase" id="RU003470"/>
    </source>
</evidence>
<gene>
    <name evidence="7" type="ORF">MERGE_000166</name>
</gene>
<comment type="catalytic activity">
    <reaction evidence="4">
        <text>glycyl-tRNA(Ala) + H2O = tRNA(Ala) + glycine + H(+)</text>
        <dbReference type="Rhea" id="RHEA:53744"/>
        <dbReference type="Rhea" id="RHEA-COMP:9657"/>
        <dbReference type="Rhea" id="RHEA-COMP:13640"/>
        <dbReference type="ChEBI" id="CHEBI:15377"/>
        <dbReference type="ChEBI" id="CHEBI:15378"/>
        <dbReference type="ChEBI" id="CHEBI:57305"/>
        <dbReference type="ChEBI" id="CHEBI:78442"/>
        <dbReference type="ChEBI" id="CHEBI:78522"/>
        <dbReference type="EC" id="3.1.1.96"/>
    </reaction>
</comment>
<evidence type="ECO:0000313" key="8">
    <source>
        <dbReference type="Proteomes" id="UP000663699"/>
    </source>
</evidence>
<accession>A0A899FZD8</accession>
<dbReference type="Gene3D" id="3.50.80.10">
    <property type="entry name" value="D-tyrosyl-tRNA(Tyr) deacylase"/>
    <property type="match status" value="1"/>
</dbReference>
<keyword evidence="6" id="KW-0820">tRNA-binding</keyword>
<dbReference type="GO" id="GO:0051500">
    <property type="term" value="F:D-tyrosyl-tRNA(Tyr) deacylase activity"/>
    <property type="evidence" value="ECO:0007669"/>
    <property type="project" value="TreeGrafter"/>
</dbReference>
<keyword evidence="6" id="KW-0378">Hydrolase</keyword>
<dbReference type="EMBL" id="CP054539">
    <property type="protein sequence ID" value="QSL65886.1"/>
    <property type="molecule type" value="Genomic_DNA"/>
</dbReference>
<comment type="catalytic activity">
    <reaction evidence="5">
        <text>a D-aminoacyl-tRNA + H2O = a tRNA + a D-alpha-amino acid + H(+)</text>
        <dbReference type="Rhea" id="RHEA:13953"/>
        <dbReference type="Rhea" id="RHEA-COMP:10123"/>
        <dbReference type="Rhea" id="RHEA-COMP:10124"/>
        <dbReference type="ChEBI" id="CHEBI:15377"/>
        <dbReference type="ChEBI" id="CHEBI:15378"/>
        <dbReference type="ChEBI" id="CHEBI:59871"/>
        <dbReference type="ChEBI" id="CHEBI:78442"/>
        <dbReference type="ChEBI" id="CHEBI:79333"/>
        <dbReference type="EC" id="3.1.1.96"/>
    </reaction>
</comment>
<dbReference type="NCBIfam" id="TIGR00256">
    <property type="entry name" value="D-aminoacyl-tRNA deacylase"/>
    <property type="match status" value="1"/>
</dbReference>